<dbReference type="GO" id="GO:0003677">
    <property type="term" value="F:DNA binding"/>
    <property type="evidence" value="ECO:0007669"/>
    <property type="project" value="InterPro"/>
</dbReference>
<gene>
    <name evidence="3" type="ORF">AB8B22_03665</name>
</gene>
<dbReference type="PANTHER" id="PTHR30545">
    <property type="entry name" value="SUGAR FERMENTATION STIMULATION PROTEIN A"/>
    <property type="match status" value="1"/>
</dbReference>
<evidence type="ECO:0000259" key="2">
    <source>
        <dbReference type="Pfam" id="PF17746"/>
    </source>
</evidence>
<dbReference type="EMBL" id="CP165644">
    <property type="protein sequence ID" value="XDU67522.1"/>
    <property type="molecule type" value="Genomic_DNA"/>
</dbReference>
<dbReference type="Gene3D" id="2.40.50.580">
    <property type="match status" value="1"/>
</dbReference>
<dbReference type="KEGG" id="lrug:AB8B22_03665"/>
<evidence type="ECO:0000313" key="3">
    <source>
        <dbReference type="EMBL" id="XDU67522.1"/>
    </source>
</evidence>
<accession>A0AB39VIF1</accession>
<dbReference type="InterPro" id="IPR041465">
    <property type="entry name" value="SfsA_N"/>
</dbReference>
<evidence type="ECO:0000259" key="1">
    <source>
        <dbReference type="Pfam" id="PF03749"/>
    </source>
</evidence>
<feature type="domain" description="SfsA N-terminal OB" evidence="2">
    <location>
        <begin position="20"/>
        <end position="91"/>
    </location>
</feature>
<proteinExistence type="predicted"/>
<dbReference type="InterPro" id="IPR040452">
    <property type="entry name" value="SfsA_C"/>
</dbReference>
<dbReference type="AlphaFoldDB" id="A0AB39VIF1"/>
<feature type="domain" description="Sugar fermentation stimulation protein C-terminal" evidence="1">
    <location>
        <begin position="96"/>
        <end position="157"/>
    </location>
</feature>
<reference evidence="3" key="1">
    <citation type="submission" date="2024-07" db="EMBL/GenBank/DDBJ databases">
        <authorList>
            <person name="Li X.-J."/>
            <person name="Wang X."/>
        </authorList>
    </citation>
    <scope>NUCLEOTIDE SEQUENCE</scope>
    <source>
        <strain evidence="3">HSP-334</strain>
    </source>
</reference>
<protein>
    <submittedName>
        <fullName evidence="3">DNA/RNA nuclease SfsA</fullName>
    </submittedName>
</protein>
<organism evidence="3">
    <name type="scientific">Leptotrichia rugosa</name>
    <dbReference type="NCBI Taxonomy" id="3239302"/>
    <lineage>
        <taxon>Bacteria</taxon>
        <taxon>Fusobacteriati</taxon>
        <taxon>Fusobacteriota</taxon>
        <taxon>Fusobacteriia</taxon>
        <taxon>Fusobacteriales</taxon>
        <taxon>Leptotrichiaceae</taxon>
        <taxon>Leptotrichia</taxon>
    </lineage>
</organism>
<dbReference type="Pfam" id="PF17746">
    <property type="entry name" value="SfsA_N"/>
    <property type="match status" value="1"/>
</dbReference>
<dbReference type="Pfam" id="PF03749">
    <property type="entry name" value="SfsA"/>
    <property type="match status" value="1"/>
</dbReference>
<sequence length="173" mass="20375">MKKNKILYTINYDKIVNFRERVTRFTVRFEFKDSENEEYSGEDFAHLHDTGRLTELLIDGAELLIKKANNENRKTKWDIIAVKVHGEIILINTAFHRYITEAIFHDNEISPFEEPSYIKPEIKHNNSKLDFYLETEKEKIFIEVKGCTLVNGKIAQFLSFNSCLKTFERTYGA</sequence>
<dbReference type="RefSeq" id="WP_369711700.1">
    <property type="nucleotide sequence ID" value="NZ_CP165644.1"/>
</dbReference>
<dbReference type="InterPro" id="IPR005224">
    <property type="entry name" value="SfsA"/>
</dbReference>
<dbReference type="Gene3D" id="3.40.1350.60">
    <property type="match status" value="1"/>
</dbReference>
<name>A0AB39VIF1_9FUSO</name>
<dbReference type="PANTHER" id="PTHR30545:SF2">
    <property type="entry name" value="SUGAR FERMENTATION STIMULATION PROTEIN A"/>
    <property type="match status" value="1"/>
</dbReference>